<organism evidence="3 4">
    <name type="scientific">Triplophysa tibetana</name>
    <dbReference type="NCBI Taxonomy" id="1572043"/>
    <lineage>
        <taxon>Eukaryota</taxon>
        <taxon>Metazoa</taxon>
        <taxon>Chordata</taxon>
        <taxon>Craniata</taxon>
        <taxon>Vertebrata</taxon>
        <taxon>Euteleostomi</taxon>
        <taxon>Actinopterygii</taxon>
        <taxon>Neopterygii</taxon>
        <taxon>Teleostei</taxon>
        <taxon>Ostariophysi</taxon>
        <taxon>Cypriniformes</taxon>
        <taxon>Nemacheilidae</taxon>
        <taxon>Triplophysa</taxon>
    </lineage>
</organism>
<sequence>MSGADGAVNKVKVKRQIRTIVKDLENILGDLKDVVQDIDCLTSDLHLEEEMIDSSRTDTFNSSSTSSSMDRMKVYPEEMLFRPSSVSSAILSVLKRPNRPLPAPRTTPSRAEDHGDGPSSEIQTAGNGLPTRNAAFAPNVSGRDSCHGLKSTVLAPAPQSRHVKSRCPQTTRERVRFSEKVQYHGYCPDCDLQYDVPDTDLHFHTDVIDVKVSPSHQCSSSPPSRGLLENGSIISFPLQKPHKTILRKSTSTTV</sequence>
<comment type="caution">
    <text evidence="3">The sequence shown here is derived from an EMBL/GenBank/DDBJ whole genome shotgun (WGS) entry which is preliminary data.</text>
</comment>
<dbReference type="AlphaFoldDB" id="A0A5A9NY11"/>
<evidence type="ECO:0000256" key="1">
    <source>
        <dbReference type="ARBA" id="ARBA00023054"/>
    </source>
</evidence>
<dbReference type="GO" id="GO:0045793">
    <property type="term" value="P:positive regulation of cell size"/>
    <property type="evidence" value="ECO:0007669"/>
    <property type="project" value="TreeGrafter"/>
</dbReference>
<keyword evidence="1" id="KW-0175">Coiled coil</keyword>
<proteinExistence type="predicted"/>
<dbReference type="InterPro" id="IPR027997">
    <property type="entry name" value="Largen/INSYN1"/>
</dbReference>
<evidence type="ECO:0000313" key="3">
    <source>
        <dbReference type="EMBL" id="KAA0714508.1"/>
    </source>
</evidence>
<gene>
    <name evidence="3" type="ORF">E1301_Tti021933</name>
</gene>
<dbReference type="Proteomes" id="UP000324632">
    <property type="component" value="Chromosome 12"/>
</dbReference>
<keyword evidence="4" id="KW-1185">Reference proteome</keyword>
<name>A0A5A9NY11_9TELE</name>
<dbReference type="PANTHER" id="PTHR15917">
    <property type="match status" value="1"/>
</dbReference>
<reference evidence="3 4" key="1">
    <citation type="journal article" date="2019" name="Mol. Ecol. Resour.">
        <title>Chromosome-level genome assembly of Triplophysa tibetana, a fish adapted to the harsh high-altitude environment of the Tibetan Plateau.</title>
        <authorList>
            <person name="Yang X."/>
            <person name="Liu H."/>
            <person name="Ma Z."/>
            <person name="Zou Y."/>
            <person name="Zou M."/>
            <person name="Mao Y."/>
            <person name="Li X."/>
            <person name="Wang H."/>
            <person name="Chen T."/>
            <person name="Wang W."/>
            <person name="Yang R."/>
        </authorList>
    </citation>
    <scope>NUCLEOTIDE SEQUENCE [LARGE SCALE GENOMIC DNA]</scope>
    <source>
        <strain evidence="3">TTIB1903HZAU</strain>
        <tissue evidence="3">Muscle</tissue>
    </source>
</reference>
<feature type="region of interest" description="Disordered" evidence="2">
    <location>
        <begin position="96"/>
        <end position="130"/>
    </location>
</feature>
<dbReference type="EMBL" id="SOYY01000012">
    <property type="protein sequence ID" value="KAA0714508.1"/>
    <property type="molecule type" value="Genomic_DNA"/>
</dbReference>
<protein>
    <submittedName>
        <fullName evidence="3">Protein Largen</fullName>
    </submittedName>
</protein>
<dbReference type="PANTHER" id="PTHR15917:SF0">
    <property type="entry name" value="PROTEIN LARGEN"/>
    <property type="match status" value="1"/>
</dbReference>
<dbReference type="GO" id="GO:0045727">
    <property type="term" value="P:positive regulation of translation"/>
    <property type="evidence" value="ECO:0007669"/>
    <property type="project" value="TreeGrafter"/>
</dbReference>
<evidence type="ECO:0000313" key="4">
    <source>
        <dbReference type="Proteomes" id="UP000324632"/>
    </source>
</evidence>
<accession>A0A5A9NY11</accession>
<evidence type="ECO:0000256" key="2">
    <source>
        <dbReference type="SAM" id="MobiDB-lite"/>
    </source>
</evidence>
<dbReference type="Pfam" id="PF15252">
    <property type="entry name" value="DUF4589"/>
    <property type="match status" value="1"/>
</dbReference>